<evidence type="ECO:0000313" key="3">
    <source>
        <dbReference type="Proteomes" id="UP000557717"/>
    </source>
</evidence>
<dbReference type="EMBL" id="JACHFD010000005">
    <property type="protein sequence ID" value="MBB5351164.1"/>
    <property type="molecule type" value="Genomic_DNA"/>
</dbReference>
<dbReference type="GO" id="GO:0006508">
    <property type="term" value="P:proteolysis"/>
    <property type="evidence" value="ECO:0007669"/>
    <property type="project" value="UniProtKB-KW"/>
</dbReference>
<dbReference type="Gene3D" id="2.40.10.10">
    <property type="entry name" value="Trypsin-like serine proteases"/>
    <property type="match status" value="2"/>
</dbReference>
<accession>A0A840V6B4</accession>
<proteinExistence type="predicted"/>
<keyword evidence="1" id="KW-0175">Coiled coil</keyword>
<keyword evidence="2" id="KW-0645">Protease</keyword>
<dbReference type="Pfam" id="PF13365">
    <property type="entry name" value="Trypsin_2"/>
    <property type="match status" value="1"/>
</dbReference>
<organism evidence="2 3">
    <name type="scientific">Haloferula luteola</name>
    <dbReference type="NCBI Taxonomy" id="595692"/>
    <lineage>
        <taxon>Bacteria</taxon>
        <taxon>Pseudomonadati</taxon>
        <taxon>Verrucomicrobiota</taxon>
        <taxon>Verrucomicrobiia</taxon>
        <taxon>Verrucomicrobiales</taxon>
        <taxon>Verrucomicrobiaceae</taxon>
        <taxon>Haloferula</taxon>
    </lineage>
</organism>
<keyword evidence="3" id="KW-1185">Reference proteome</keyword>
<dbReference type="AlphaFoldDB" id="A0A840V6B4"/>
<dbReference type="InterPro" id="IPR009003">
    <property type="entry name" value="Peptidase_S1_PA"/>
</dbReference>
<dbReference type="RefSeq" id="WP_184017096.1">
    <property type="nucleotide sequence ID" value="NZ_JACHFD010000005.1"/>
</dbReference>
<dbReference type="InterPro" id="IPR043504">
    <property type="entry name" value="Peptidase_S1_PA_chymotrypsin"/>
</dbReference>
<reference evidence="2 3" key="1">
    <citation type="submission" date="2020-08" db="EMBL/GenBank/DDBJ databases">
        <title>Genomic Encyclopedia of Type Strains, Phase IV (KMG-IV): sequencing the most valuable type-strain genomes for metagenomic binning, comparative biology and taxonomic classification.</title>
        <authorList>
            <person name="Goeker M."/>
        </authorList>
    </citation>
    <scope>NUCLEOTIDE SEQUENCE [LARGE SCALE GENOMIC DNA]</scope>
    <source>
        <strain evidence="2 3">YC6886</strain>
    </source>
</reference>
<dbReference type="GO" id="GO:0008233">
    <property type="term" value="F:peptidase activity"/>
    <property type="evidence" value="ECO:0007669"/>
    <property type="project" value="UniProtKB-KW"/>
</dbReference>
<sequence>MKGRWATGGAVLAISGALISCEDEELKKAHLQTQQQLQKMEEKVEALEADLKKSDEVVDAGERRLAEIQQQLDSALRQNESLVSEKEGLVRQLEDAQEDFQKLRQDQSDQAASLWASAEGEKFDRVRTQDGKSFEEVTIREISQAGVKIRHRNGSATLSFDQVPTDWLNRYGLKNAAVEAKASEVAAAEPTTERSMEVGEHGLPKAVLNSMVMIEGDQGKGSGFICRVDGGYYVYTAAHVLSGQSRLEVKLVSGQVLREFAYLEASESADLVRLRLSHPVNDFLEVASGKGAEEPALGVKVVAIGDSGGLSTVTRLNGKVAGVGTGQLEIDNQVIQGNSGGPVLLENCWKVAGLVTHGVQNRDDVFSAGTRFAQVRRFACRLDLPHRWRQLSVSDFLGEAKRIDELDRVTRLVFALAALTPTQAGLRLDTQMKGGMTVLSIFEENKEMRVVRQLMQMNRELAEKKLLTSEKDLIKKYREIYYSALNGSKGQADEFAPERYSYYHRESAKASKEWRLKANQLLAAQVRNLNS</sequence>
<name>A0A840V6B4_9BACT</name>
<protein>
    <submittedName>
        <fullName evidence="2">S1-C subfamily serine protease</fullName>
    </submittedName>
</protein>
<evidence type="ECO:0000256" key="1">
    <source>
        <dbReference type="SAM" id="Coils"/>
    </source>
</evidence>
<dbReference type="PROSITE" id="PS51257">
    <property type="entry name" value="PROKAR_LIPOPROTEIN"/>
    <property type="match status" value="1"/>
</dbReference>
<dbReference type="SUPFAM" id="SSF50494">
    <property type="entry name" value="Trypsin-like serine proteases"/>
    <property type="match status" value="1"/>
</dbReference>
<dbReference type="Proteomes" id="UP000557717">
    <property type="component" value="Unassembled WGS sequence"/>
</dbReference>
<gene>
    <name evidence="2" type="ORF">HNR46_001398</name>
</gene>
<keyword evidence="2" id="KW-0378">Hydrolase</keyword>
<comment type="caution">
    <text evidence="2">The sequence shown here is derived from an EMBL/GenBank/DDBJ whole genome shotgun (WGS) entry which is preliminary data.</text>
</comment>
<evidence type="ECO:0000313" key="2">
    <source>
        <dbReference type="EMBL" id="MBB5351164.1"/>
    </source>
</evidence>
<feature type="coiled-coil region" evidence="1">
    <location>
        <begin position="23"/>
        <end position="110"/>
    </location>
</feature>